<name>A0A839DN30_9PSEU</name>
<evidence type="ECO:0000313" key="3">
    <source>
        <dbReference type="EMBL" id="MBA8822914.1"/>
    </source>
</evidence>
<dbReference type="GO" id="GO:0030975">
    <property type="term" value="F:thiamine binding"/>
    <property type="evidence" value="ECO:0007669"/>
    <property type="project" value="InterPro"/>
</dbReference>
<dbReference type="AlphaFoldDB" id="A0A839DN30"/>
<dbReference type="PANTHER" id="PTHR30006">
    <property type="entry name" value="THIAMINE-BINDING PERIPLASMIC PROTEIN-RELATED"/>
    <property type="match status" value="1"/>
</dbReference>
<gene>
    <name evidence="3" type="ORF">FHX42_000243</name>
</gene>
<dbReference type="PROSITE" id="PS51257">
    <property type="entry name" value="PROKAR_LIPOPROTEIN"/>
    <property type="match status" value="1"/>
</dbReference>
<feature type="signal peptide" evidence="2">
    <location>
        <begin position="1"/>
        <end position="28"/>
    </location>
</feature>
<dbReference type="Proteomes" id="UP000569329">
    <property type="component" value="Unassembled WGS sequence"/>
</dbReference>
<evidence type="ECO:0000313" key="4">
    <source>
        <dbReference type="Proteomes" id="UP000569329"/>
    </source>
</evidence>
<dbReference type="NCBIfam" id="TIGR01254">
    <property type="entry name" value="sfuA"/>
    <property type="match status" value="1"/>
</dbReference>
<dbReference type="GO" id="GO:0030976">
    <property type="term" value="F:thiamine pyrophosphate binding"/>
    <property type="evidence" value="ECO:0007669"/>
    <property type="project" value="TreeGrafter"/>
</dbReference>
<dbReference type="Gene3D" id="3.40.190.10">
    <property type="entry name" value="Periplasmic binding protein-like II"/>
    <property type="match status" value="2"/>
</dbReference>
<dbReference type="CDD" id="cd13545">
    <property type="entry name" value="PBP2_TbpA"/>
    <property type="match status" value="1"/>
</dbReference>
<protein>
    <submittedName>
        <fullName evidence="3">Thiamine transport system substrate-binding protein</fullName>
    </submittedName>
</protein>
<evidence type="ECO:0000256" key="2">
    <source>
        <dbReference type="SAM" id="SignalP"/>
    </source>
</evidence>
<sequence>MHRFLHRTRIAGLLAVAVLAAGCSFVGARDDGGDTVTLVTHDSFAVDEGVLAAFERRSGLDVEIRRAGDAGALANELVLTKDAPIGDVAFGVDSTFASRTLNQGVFTPYRPRNSGEIPQRYSVDPKHRLTAVDVGNVCVNIDKRWFAEHDVPEPTSLRDLTEPRYRGLFVVPSPVTSSPGLAFLLDTVTAFGEHGWRDYWRGLVANDVRVSAGWQEAYKQDFSGSGGHGDRPIVLSYASSPTAETRPDGTSRTRALLETCYRQVEYAGVLSGARHPEAARRVVDFLLSRRFQEQVPQHMYVYPAVRDVPVPESWSRVAPPPRDPAELDARRVERERQRWVRQWRDLVQG</sequence>
<reference evidence="3 4" key="1">
    <citation type="submission" date="2020-07" db="EMBL/GenBank/DDBJ databases">
        <title>Sequencing the genomes of 1000 actinobacteria strains.</title>
        <authorList>
            <person name="Klenk H.-P."/>
        </authorList>
    </citation>
    <scope>NUCLEOTIDE SEQUENCE [LARGE SCALE GENOMIC DNA]</scope>
    <source>
        <strain evidence="3 4">DSM 45975</strain>
    </source>
</reference>
<dbReference type="InterPro" id="IPR005948">
    <property type="entry name" value="ThiB-like"/>
</dbReference>
<dbReference type="SUPFAM" id="SSF53850">
    <property type="entry name" value="Periplasmic binding protein-like II"/>
    <property type="match status" value="1"/>
</dbReference>
<comment type="caution">
    <text evidence="3">The sequence shown here is derived from an EMBL/GenBank/DDBJ whole genome shotgun (WGS) entry which is preliminary data.</text>
</comment>
<evidence type="ECO:0000256" key="1">
    <source>
        <dbReference type="ARBA" id="ARBA00022729"/>
    </source>
</evidence>
<feature type="chain" id="PRO_5032419729" evidence="2">
    <location>
        <begin position="29"/>
        <end position="349"/>
    </location>
</feature>
<accession>A0A839DN30</accession>
<keyword evidence="1 2" id="KW-0732">Signal</keyword>
<dbReference type="GO" id="GO:0030288">
    <property type="term" value="C:outer membrane-bounded periplasmic space"/>
    <property type="evidence" value="ECO:0007669"/>
    <property type="project" value="TreeGrafter"/>
</dbReference>
<dbReference type="RefSeq" id="WP_182542254.1">
    <property type="nucleotide sequence ID" value="NZ_JACGWZ010000001.1"/>
</dbReference>
<dbReference type="Pfam" id="PF13343">
    <property type="entry name" value="SBP_bac_6"/>
    <property type="match status" value="1"/>
</dbReference>
<dbReference type="GO" id="GO:0015888">
    <property type="term" value="P:thiamine transport"/>
    <property type="evidence" value="ECO:0007669"/>
    <property type="project" value="InterPro"/>
</dbReference>
<dbReference type="EMBL" id="JACGWZ010000001">
    <property type="protein sequence ID" value="MBA8822914.1"/>
    <property type="molecule type" value="Genomic_DNA"/>
</dbReference>
<keyword evidence="4" id="KW-1185">Reference proteome</keyword>
<proteinExistence type="predicted"/>
<organism evidence="3 4">
    <name type="scientific">Halosaccharopolyspora lacisalsi</name>
    <dbReference type="NCBI Taxonomy" id="1000566"/>
    <lineage>
        <taxon>Bacteria</taxon>
        <taxon>Bacillati</taxon>
        <taxon>Actinomycetota</taxon>
        <taxon>Actinomycetes</taxon>
        <taxon>Pseudonocardiales</taxon>
        <taxon>Pseudonocardiaceae</taxon>
        <taxon>Halosaccharopolyspora</taxon>
    </lineage>
</organism>
<dbReference type="PANTHER" id="PTHR30006:SF2">
    <property type="entry name" value="ABC TRANSPORTER SUBSTRATE-BINDING PROTEIN"/>
    <property type="match status" value="1"/>
</dbReference>